<gene>
    <name evidence="2" type="ORF">dnm_044620</name>
</gene>
<evidence type="ECO:0000259" key="1">
    <source>
        <dbReference type="PROSITE" id="PS50801"/>
    </source>
</evidence>
<evidence type="ECO:0000313" key="2">
    <source>
        <dbReference type="EMBL" id="QTA88416.1"/>
    </source>
</evidence>
<organism evidence="2 3">
    <name type="scientific">Desulfonema magnum</name>
    <dbReference type="NCBI Taxonomy" id="45655"/>
    <lineage>
        <taxon>Bacteria</taxon>
        <taxon>Pseudomonadati</taxon>
        <taxon>Thermodesulfobacteriota</taxon>
        <taxon>Desulfobacteria</taxon>
        <taxon>Desulfobacterales</taxon>
        <taxon>Desulfococcaceae</taxon>
        <taxon>Desulfonema</taxon>
    </lineage>
</organism>
<proteinExistence type="predicted"/>
<accession>A0A975BMX9</accession>
<feature type="domain" description="STAS" evidence="1">
    <location>
        <begin position="1"/>
        <end position="102"/>
    </location>
</feature>
<dbReference type="Gene3D" id="3.30.750.24">
    <property type="entry name" value="STAS domain"/>
    <property type="match status" value="1"/>
</dbReference>
<sequence length="102" mass="11472">MKVKKENNTLFLIPETDLIANRIEELRDYFAEQLKEHSDVSHVLLDVNGVDFVDSLGVNLIVGLYRQVTAASQTIEIIGAGENFMKVAAFFRLTSLFPVKSE</sequence>
<dbReference type="SUPFAM" id="SSF52091">
    <property type="entry name" value="SpoIIaa-like"/>
    <property type="match status" value="1"/>
</dbReference>
<dbReference type="InterPro" id="IPR002645">
    <property type="entry name" value="STAS_dom"/>
</dbReference>
<dbReference type="PROSITE" id="PS50801">
    <property type="entry name" value="STAS"/>
    <property type="match status" value="1"/>
</dbReference>
<protein>
    <submittedName>
        <fullName evidence="2">STAS domain-containing protein</fullName>
    </submittedName>
</protein>
<dbReference type="CDD" id="cd07043">
    <property type="entry name" value="STAS_anti-anti-sigma_factors"/>
    <property type="match status" value="1"/>
</dbReference>
<dbReference type="RefSeq" id="WP_207683192.1">
    <property type="nucleotide sequence ID" value="NZ_CP061800.1"/>
</dbReference>
<keyword evidence="3" id="KW-1185">Reference proteome</keyword>
<dbReference type="InterPro" id="IPR036513">
    <property type="entry name" value="STAS_dom_sf"/>
</dbReference>
<evidence type="ECO:0000313" key="3">
    <source>
        <dbReference type="Proteomes" id="UP000663722"/>
    </source>
</evidence>
<reference evidence="2" key="1">
    <citation type="journal article" date="2021" name="Microb. Physiol.">
        <title>Proteogenomic Insights into the Physiology of Marine, Sulfate-Reducing, Filamentous Desulfonema limicola and Desulfonema magnum.</title>
        <authorList>
            <person name="Schnaars V."/>
            <person name="Wohlbrand L."/>
            <person name="Scheve S."/>
            <person name="Hinrichs C."/>
            <person name="Reinhardt R."/>
            <person name="Rabus R."/>
        </authorList>
    </citation>
    <scope>NUCLEOTIDE SEQUENCE</scope>
    <source>
        <strain evidence="2">4be13</strain>
    </source>
</reference>
<dbReference type="KEGG" id="dmm:dnm_044620"/>
<dbReference type="Pfam" id="PF01740">
    <property type="entry name" value="STAS"/>
    <property type="match status" value="1"/>
</dbReference>
<dbReference type="EMBL" id="CP061800">
    <property type="protein sequence ID" value="QTA88416.1"/>
    <property type="molecule type" value="Genomic_DNA"/>
</dbReference>
<name>A0A975BMX9_9BACT</name>
<dbReference type="Proteomes" id="UP000663722">
    <property type="component" value="Chromosome"/>
</dbReference>
<dbReference type="AlphaFoldDB" id="A0A975BMX9"/>